<organism evidence="2 3">
    <name type="scientific">Butyricimonas hominis</name>
    <dbReference type="NCBI Taxonomy" id="2763032"/>
    <lineage>
        <taxon>Bacteria</taxon>
        <taxon>Pseudomonadati</taxon>
        <taxon>Bacteroidota</taxon>
        <taxon>Bacteroidia</taxon>
        <taxon>Bacteroidales</taxon>
        <taxon>Odoribacteraceae</taxon>
        <taxon>Butyricimonas</taxon>
    </lineage>
</organism>
<keyword evidence="3" id="KW-1185">Reference proteome</keyword>
<comment type="caution">
    <text evidence="2">The sequence shown here is derived from an EMBL/GenBank/DDBJ whole genome shotgun (WGS) entry which is preliminary data.</text>
</comment>
<reference evidence="2 3" key="1">
    <citation type="submission" date="2020-08" db="EMBL/GenBank/DDBJ databases">
        <title>Genome public.</title>
        <authorList>
            <person name="Liu C."/>
            <person name="Sun Q."/>
        </authorList>
    </citation>
    <scope>NUCLEOTIDE SEQUENCE [LARGE SCALE GENOMIC DNA]</scope>
    <source>
        <strain evidence="2 3">NSJ-56</strain>
    </source>
</reference>
<feature type="transmembrane region" description="Helical" evidence="1">
    <location>
        <begin position="107"/>
        <end position="129"/>
    </location>
</feature>
<evidence type="ECO:0000313" key="2">
    <source>
        <dbReference type="EMBL" id="MBC5623578.1"/>
    </source>
</evidence>
<proteinExistence type="predicted"/>
<gene>
    <name evidence="2" type="ORF">H8S64_21005</name>
</gene>
<evidence type="ECO:0000313" key="3">
    <source>
        <dbReference type="Proteomes" id="UP000646484"/>
    </source>
</evidence>
<dbReference type="RefSeq" id="WP_186978605.1">
    <property type="nucleotide sequence ID" value="NZ_JACOOH010000012.1"/>
</dbReference>
<feature type="transmembrane region" description="Helical" evidence="1">
    <location>
        <begin position="76"/>
        <end position="101"/>
    </location>
</feature>
<protein>
    <submittedName>
        <fullName evidence="2">Uncharacterized protein</fullName>
    </submittedName>
</protein>
<sequence length="132" mass="14450">MKIELVPASRILSIMIVCLGVIHEIATFTPLVQDGLECLSRSDFNSVIYMSLMCGASLVLSGWLLLLLLPKNVTHAFLAYPILLISIFVLINGIVSVIFIVDNPFAWFVLVSGLLITIISACNCMFFTANAK</sequence>
<feature type="transmembrane region" description="Helical" evidence="1">
    <location>
        <begin position="12"/>
        <end position="32"/>
    </location>
</feature>
<name>A0ABR7D6L2_9BACT</name>
<feature type="transmembrane region" description="Helical" evidence="1">
    <location>
        <begin position="47"/>
        <end position="69"/>
    </location>
</feature>
<keyword evidence="1" id="KW-1133">Transmembrane helix</keyword>
<keyword evidence="1" id="KW-0472">Membrane</keyword>
<accession>A0ABR7D6L2</accession>
<dbReference type="Proteomes" id="UP000646484">
    <property type="component" value="Unassembled WGS sequence"/>
</dbReference>
<dbReference type="EMBL" id="JACOOH010000012">
    <property type="protein sequence ID" value="MBC5623578.1"/>
    <property type="molecule type" value="Genomic_DNA"/>
</dbReference>
<keyword evidence="1" id="KW-0812">Transmembrane</keyword>
<evidence type="ECO:0000256" key="1">
    <source>
        <dbReference type="SAM" id="Phobius"/>
    </source>
</evidence>